<keyword evidence="3" id="KW-1185">Reference proteome</keyword>
<dbReference type="Pfam" id="PF14214">
    <property type="entry name" value="Helitron_like_N"/>
    <property type="match status" value="1"/>
</dbReference>
<keyword evidence="2" id="KW-0067">ATP-binding</keyword>
<proteinExistence type="predicted"/>
<sequence>MQNYTSPIIGSIILNGNRMSRKSVISKRRNRPSKDISNAQDRLDLLSNVFKINLNAFMKDITIDVLFGSCRAEIYAIEFQKCGLSHAHILIWLNVEHKLTTEALIDSVICVEIPDPDTNPKLYEAVKTFIIHDSCGLNRKSSQWNLLLSVFRLPFHLLDEQGVVFADNDSIVFNATLKQTKFLAWLFHRTSILFPPGLGELHYIRLLLTFTKWPTSYEDIKTINGVVHPTSKDGCYVLGLLDNDKEYIIEGSKWSSSFYLHKLFATLLIHNTIAQPVYVWENTRMHLSHDILLKEQHCAGNPDLQLDDDCVKDICLAEIENLLKLNGWSLSDFPSIPMANKALMPNLGNLLMSEELNCRNAHSRFAIPLNIDENSNCHVVQGSDLAELMILPVIPRSTREDILLASLNASYLWGRNYWENIINDENEINIDDDILIDNVDDPIQSILDNTYPKFLDNFHNYDYFSYRAIFSPTLDDVAQVNSFMLVLLPVPVYLIMSLNLRKFVGEKVFIGRMLISHSDSKLPFKFQRHQFPIVLSFAMTINKSQEQTLSNVSIYLPPPIFDHGKLYGPVSCVWKRSGLKILVSNANRRPMKATTNVVFKEVFHNVK</sequence>
<keyword evidence="2" id="KW-0347">Helicase</keyword>
<organism evidence="2 3">
    <name type="scientific">Senna tora</name>
    <dbReference type="NCBI Taxonomy" id="362788"/>
    <lineage>
        <taxon>Eukaryota</taxon>
        <taxon>Viridiplantae</taxon>
        <taxon>Streptophyta</taxon>
        <taxon>Embryophyta</taxon>
        <taxon>Tracheophyta</taxon>
        <taxon>Spermatophyta</taxon>
        <taxon>Magnoliopsida</taxon>
        <taxon>eudicotyledons</taxon>
        <taxon>Gunneridae</taxon>
        <taxon>Pentapetalae</taxon>
        <taxon>rosids</taxon>
        <taxon>fabids</taxon>
        <taxon>Fabales</taxon>
        <taxon>Fabaceae</taxon>
        <taxon>Caesalpinioideae</taxon>
        <taxon>Cassia clade</taxon>
        <taxon>Senna</taxon>
    </lineage>
</organism>
<dbReference type="EMBL" id="JAAIUW010000011">
    <property type="protein sequence ID" value="KAF7808341.1"/>
    <property type="molecule type" value="Genomic_DNA"/>
</dbReference>
<dbReference type="SUPFAM" id="SSF52540">
    <property type="entry name" value="P-loop containing nucleoside triphosphate hydrolases"/>
    <property type="match status" value="1"/>
</dbReference>
<keyword evidence="2" id="KW-0547">Nucleotide-binding</keyword>
<keyword evidence="2" id="KW-0378">Hydrolase</keyword>
<name>A0A834W776_9FABA</name>
<evidence type="ECO:0000313" key="2">
    <source>
        <dbReference type="EMBL" id="KAF7808341.1"/>
    </source>
</evidence>
<dbReference type="PANTHER" id="PTHR10492:SF101">
    <property type="entry name" value="ATP-DEPENDENT DNA HELICASE"/>
    <property type="match status" value="1"/>
</dbReference>
<dbReference type="InterPro" id="IPR025476">
    <property type="entry name" value="Helitron_helicase-like"/>
</dbReference>
<dbReference type="AlphaFoldDB" id="A0A834W776"/>
<accession>A0A834W776</accession>
<dbReference type="Proteomes" id="UP000634136">
    <property type="component" value="Unassembled WGS sequence"/>
</dbReference>
<reference evidence="2" key="1">
    <citation type="submission" date="2020-09" db="EMBL/GenBank/DDBJ databases">
        <title>Genome-Enabled Discovery of Anthraquinone Biosynthesis in Senna tora.</title>
        <authorList>
            <person name="Kang S.-H."/>
            <person name="Pandey R.P."/>
            <person name="Lee C.-M."/>
            <person name="Sim J.-S."/>
            <person name="Jeong J.-T."/>
            <person name="Choi B.-S."/>
            <person name="Jung M."/>
            <person name="Ginzburg D."/>
            <person name="Zhao K."/>
            <person name="Won S.Y."/>
            <person name="Oh T.-J."/>
            <person name="Yu Y."/>
            <person name="Kim N.-H."/>
            <person name="Lee O.R."/>
            <person name="Lee T.-H."/>
            <person name="Bashyal P."/>
            <person name="Kim T.-S."/>
            <person name="Lee W.-H."/>
            <person name="Kawkins C."/>
            <person name="Kim C.-K."/>
            <person name="Kim J.S."/>
            <person name="Ahn B.O."/>
            <person name="Rhee S.Y."/>
            <person name="Sohng J.K."/>
        </authorList>
    </citation>
    <scope>NUCLEOTIDE SEQUENCE</scope>
    <source>
        <tissue evidence="2">Leaf</tissue>
    </source>
</reference>
<dbReference type="GO" id="GO:0004386">
    <property type="term" value="F:helicase activity"/>
    <property type="evidence" value="ECO:0007669"/>
    <property type="project" value="UniProtKB-KW"/>
</dbReference>
<dbReference type="InterPro" id="IPR027417">
    <property type="entry name" value="P-loop_NTPase"/>
</dbReference>
<dbReference type="OrthoDB" id="1751583at2759"/>
<feature type="domain" description="Helitron helicase-like" evidence="1">
    <location>
        <begin position="35"/>
        <end position="91"/>
    </location>
</feature>
<dbReference type="PANTHER" id="PTHR10492">
    <property type="match status" value="1"/>
</dbReference>
<protein>
    <submittedName>
        <fullName evidence="2">ATP-dependent DNA helicase PIF1</fullName>
    </submittedName>
</protein>
<evidence type="ECO:0000313" key="3">
    <source>
        <dbReference type="Proteomes" id="UP000634136"/>
    </source>
</evidence>
<gene>
    <name evidence="2" type="ORF">G2W53_035084</name>
</gene>
<evidence type="ECO:0000259" key="1">
    <source>
        <dbReference type="Pfam" id="PF14214"/>
    </source>
</evidence>
<comment type="caution">
    <text evidence="2">The sequence shown here is derived from an EMBL/GenBank/DDBJ whole genome shotgun (WGS) entry which is preliminary data.</text>
</comment>